<accession>A0A833WT04</accession>
<keyword evidence="3" id="KW-1185">Reference proteome</keyword>
<feature type="region of interest" description="Disordered" evidence="1">
    <location>
        <begin position="17"/>
        <end position="50"/>
    </location>
</feature>
<dbReference type="EMBL" id="WSZM01000282">
    <property type="protein sequence ID" value="KAF4036051.1"/>
    <property type="molecule type" value="Genomic_DNA"/>
</dbReference>
<comment type="caution">
    <text evidence="2">The sequence shown here is derived from an EMBL/GenBank/DDBJ whole genome shotgun (WGS) entry which is preliminary data.</text>
</comment>
<feature type="compositionally biased region" description="Basic and acidic residues" evidence="1">
    <location>
        <begin position="17"/>
        <end position="35"/>
    </location>
</feature>
<evidence type="ECO:0000256" key="1">
    <source>
        <dbReference type="SAM" id="MobiDB-lite"/>
    </source>
</evidence>
<sequence>MGSSIVELMILMRKDSERRSEVRRAEEEQRRRDDEKLEMEDGAQRDKDEACARSQELMHFIDALVKKE</sequence>
<gene>
    <name evidence="2" type="ORF">GN244_ATG11867</name>
</gene>
<organism evidence="2 3">
    <name type="scientific">Phytophthora infestans</name>
    <name type="common">Potato late blight agent</name>
    <name type="synonym">Botrytis infestans</name>
    <dbReference type="NCBI Taxonomy" id="4787"/>
    <lineage>
        <taxon>Eukaryota</taxon>
        <taxon>Sar</taxon>
        <taxon>Stramenopiles</taxon>
        <taxon>Oomycota</taxon>
        <taxon>Peronosporomycetes</taxon>
        <taxon>Peronosporales</taxon>
        <taxon>Peronosporaceae</taxon>
        <taxon>Phytophthora</taxon>
    </lineage>
</organism>
<protein>
    <submittedName>
        <fullName evidence="2">Uncharacterized protein</fullName>
    </submittedName>
</protein>
<evidence type="ECO:0000313" key="2">
    <source>
        <dbReference type="EMBL" id="KAF4036051.1"/>
    </source>
</evidence>
<dbReference type="AlphaFoldDB" id="A0A833WT04"/>
<dbReference type="Proteomes" id="UP000602510">
    <property type="component" value="Unassembled WGS sequence"/>
</dbReference>
<proteinExistence type="predicted"/>
<evidence type="ECO:0000313" key="3">
    <source>
        <dbReference type="Proteomes" id="UP000602510"/>
    </source>
</evidence>
<reference evidence="2" key="1">
    <citation type="submission" date="2020-04" db="EMBL/GenBank/DDBJ databases">
        <title>Hybrid Assembly of Korean Phytophthora infestans isolates.</title>
        <authorList>
            <person name="Prokchorchik M."/>
            <person name="Lee Y."/>
            <person name="Seo J."/>
            <person name="Cho J.-H."/>
            <person name="Park Y.-E."/>
            <person name="Jang D.-C."/>
            <person name="Im J.-S."/>
            <person name="Choi J.-G."/>
            <person name="Park H.-J."/>
            <person name="Lee G.-B."/>
            <person name="Lee Y.-G."/>
            <person name="Hong S.-Y."/>
            <person name="Cho K."/>
            <person name="Sohn K.H."/>
        </authorList>
    </citation>
    <scope>NUCLEOTIDE SEQUENCE</scope>
    <source>
        <strain evidence="2">KR_1_A1</strain>
    </source>
</reference>
<name>A0A833WT04_PHYIN</name>